<dbReference type="InterPro" id="IPR053772">
    <property type="entry name" value="At1g61320/At1g61330-like"/>
</dbReference>
<dbReference type="SUPFAM" id="SSF52047">
    <property type="entry name" value="RNI-like"/>
    <property type="match status" value="1"/>
</dbReference>
<comment type="caution">
    <text evidence="2">The sequence shown here is derived from an EMBL/GenBank/DDBJ whole genome shotgun (WGS) entry which is preliminary data.</text>
</comment>
<dbReference type="AlphaFoldDB" id="A0AAN7IEM7"/>
<dbReference type="PROSITE" id="PS50181">
    <property type="entry name" value="FBOX"/>
    <property type="match status" value="1"/>
</dbReference>
<evidence type="ECO:0000313" key="3">
    <source>
        <dbReference type="Proteomes" id="UP001324115"/>
    </source>
</evidence>
<gene>
    <name evidence="2" type="ORF">RGQ29_028200</name>
</gene>
<evidence type="ECO:0000259" key="1">
    <source>
        <dbReference type="PROSITE" id="PS50181"/>
    </source>
</evidence>
<dbReference type="InterPro" id="IPR032675">
    <property type="entry name" value="LRR_dom_sf"/>
</dbReference>
<dbReference type="InterPro" id="IPR055357">
    <property type="entry name" value="LRR_At1g61320_AtMIF1"/>
</dbReference>
<dbReference type="Proteomes" id="UP001324115">
    <property type="component" value="Unassembled WGS sequence"/>
</dbReference>
<protein>
    <recommendedName>
        <fullName evidence="1">F-box domain-containing protein</fullName>
    </recommendedName>
</protein>
<dbReference type="EMBL" id="JAXUIC010000008">
    <property type="protein sequence ID" value="KAK4577969.1"/>
    <property type="molecule type" value="Genomic_DNA"/>
</dbReference>
<organism evidence="2 3">
    <name type="scientific">Quercus rubra</name>
    <name type="common">Northern red oak</name>
    <name type="synonym">Quercus borealis</name>
    <dbReference type="NCBI Taxonomy" id="3512"/>
    <lineage>
        <taxon>Eukaryota</taxon>
        <taxon>Viridiplantae</taxon>
        <taxon>Streptophyta</taxon>
        <taxon>Embryophyta</taxon>
        <taxon>Tracheophyta</taxon>
        <taxon>Spermatophyta</taxon>
        <taxon>Magnoliopsida</taxon>
        <taxon>eudicotyledons</taxon>
        <taxon>Gunneridae</taxon>
        <taxon>Pentapetalae</taxon>
        <taxon>rosids</taxon>
        <taxon>fabids</taxon>
        <taxon>Fagales</taxon>
        <taxon>Fagaceae</taxon>
        <taxon>Quercus</taxon>
    </lineage>
</organism>
<accession>A0AAN7IEM7</accession>
<dbReference type="Gene3D" id="1.20.1280.50">
    <property type="match status" value="1"/>
</dbReference>
<reference evidence="2 3" key="1">
    <citation type="journal article" date="2023" name="G3 (Bethesda)">
        <title>A haplotype-resolved chromosome-scale genome for Quercus rubra L. provides insights into the genetics of adaptive traits for red oak species.</title>
        <authorList>
            <person name="Kapoor B."/>
            <person name="Jenkins J."/>
            <person name="Schmutz J."/>
            <person name="Zhebentyayeva T."/>
            <person name="Kuelheim C."/>
            <person name="Coggeshall M."/>
            <person name="Heim C."/>
            <person name="Lasky J.R."/>
            <person name="Leites L."/>
            <person name="Islam-Faridi N."/>
            <person name="Romero-Severson J."/>
            <person name="DeLeo V.L."/>
            <person name="Lucas S.M."/>
            <person name="Lazic D."/>
            <person name="Gailing O."/>
            <person name="Carlson J."/>
            <person name="Staton M."/>
        </authorList>
    </citation>
    <scope>NUCLEOTIDE SEQUENCE [LARGE SCALE GENOMIC DNA]</scope>
    <source>
        <strain evidence="2">Pseudo-F2</strain>
    </source>
</reference>
<proteinExistence type="predicted"/>
<keyword evidence="3" id="KW-1185">Reference proteome</keyword>
<dbReference type="Pfam" id="PF23622">
    <property type="entry name" value="LRR_At1g61320_AtMIF1"/>
    <property type="match status" value="1"/>
</dbReference>
<dbReference type="InterPro" id="IPR036047">
    <property type="entry name" value="F-box-like_dom_sf"/>
</dbReference>
<dbReference type="Gene3D" id="3.80.10.10">
    <property type="entry name" value="Ribonuclease Inhibitor"/>
    <property type="match status" value="1"/>
</dbReference>
<dbReference type="SUPFAM" id="SSF81383">
    <property type="entry name" value="F-box domain"/>
    <property type="match status" value="1"/>
</dbReference>
<dbReference type="PANTHER" id="PTHR34145">
    <property type="entry name" value="OS02G0105600 PROTEIN"/>
    <property type="match status" value="1"/>
</dbReference>
<dbReference type="PANTHER" id="PTHR34145:SF28">
    <property type="entry name" value="F-BOX DOMAIN-CONTAINING PROTEIN"/>
    <property type="match status" value="1"/>
</dbReference>
<dbReference type="Pfam" id="PF00646">
    <property type="entry name" value="F-box"/>
    <property type="match status" value="1"/>
</dbReference>
<feature type="domain" description="F-box" evidence="1">
    <location>
        <begin position="14"/>
        <end position="50"/>
    </location>
</feature>
<name>A0AAN7IEM7_QUERU</name>
<dbReference type="InterPro" id="IPR001810">
    <property type="entry name" value="F-box_dom"/>
</dbReference>
<evidence type="ECO:0000313" key="2">
    <source>
        <dbReference type="EMBL" id="KAK4577969.1"/>
    </source>
</evidence>
<sequence>MDERDGTEVKNESKDLISRLPDNILYYILSILTRKDACKTSILSRRWRSLPHGLHSAPMYEVPYEDNCSKLTLGCCNLIQYHIDFNKLKGLVTLILDVVIIDEAVMASMLSTCTLLEGLTLDACNVVSNLIVTGPPSLRLKKLKVRYCSTKKIEISAANLIAFDFSGDITRISSFSAPRLLKVHFNTGTKASTFAHGLAQFASHPCLENLSLIMYSSTVKEIPQSIPLFKNLKELNMNVWNSSCGSEEDELLWVLFILKATPLLQKLEITLRQIEMHGFVGNWYEVEFAIYMLESLKKLELMVIDPSTRCYRNGMWANYVDSSWEEKHKPIVQDKLEKVKMSAQLRIL</sequence>